<dbReference type="OrthoDB" id="4508855at2759"/>
<keyword evidence="11" id="KW-1185">Reference proteome</keyword>
<protein>
    <recommendedName>
        <fullName evidence="12">Cytochrome P450</fullName>
    </recommendedName>
</protein>
<keyword evidence="3 8" id="KW-0349">Heme</keyword>
<keyword evidence="5" id="KW-0560">Oxidoreductase</keyword>
<evidence type="ECO:0000313" key="11">
    <source>
        <dbReference type="Proteomes" id="UP000256690"/>
    </source>
</evidence>
<evidence type="ECO:0000256" key="3">
    <source>
        <dbReference type="ARBA" id="ARBA00022617"/>
    </source>
</evidence>
<evidence type="ECO:0000256" key="4">
    <source>
        <dbReference type="ARBA" id="ARBA00022723"/>
    </source>
</evidence>
<dbReference type="RefSeq" id="XP_026600463.1">
    <property type="nucleotide sequence ID" value="XM_026751377.1"/>
</dbReference>
<comment type="similarity">
    <text evidence="2">Belongs to the cytochrome P450 family.</text>
</comment>
<accession>A0A3D8R0G5</accession>
<dbReference type="SUPFAM" id="SSF48264">
    <property type="entry name" value="Cytochrome P450"/>
    <property type="match status" value="1"/>
</dbReference>
<dbReference type="PANTHER" id="PTHR24305">
    <property type="entry name" value="CYTOCHROME P450"/>
    <property type="match status" value="1"/>
</dbReference>
<evidence type="ECO:0000256" key="6">
    <source>
        <dbReference type="ARBA" id="ARBA00023004"/>
    </source>
</evidence>
<dbReference type="GO" id="GO:0004497">
    <property type="term" value="F:monooxygenase activity"/>
    <property type="evidence" value="ECO:0007669"/>
    <property type="project" value="UniProtKB-KW"/>
</dbReference>
<dbReference type="InterPro" id="IPR001128">
    <property type="entry name" value="Cyt_P450"/>
</dbReference>
<feature type="chain" id="PRO_5017823105" description="Cytochrome P450" evidence="9">
    <location>
        <begin position="19"/>
        <end position="198"/>
    </location>
</feature>
<comment type="cofactor">
    <cofactor evidence="1 8">
        <name>heme</name>
        <dbReference type="ChEBI" id="CHEBI:30413"/>
    </cofactor>
</comment>
<keyword evidence="6 8" id="KW-0408">Iron</keyword>
<name>A0A3D8R0G5_9EURO</name>
<evidence type="ECO:0000256" key="2">
    <source>
        <dbReference type="ARBA" id="ARBA00010617"/>
    </source>
</evidence>
<dbReference type="Gene3D" id="1.10.630.10">
    <property type="entry name" value="Cytochrome P450"/>
    <property type="match status" value="1"/>
</dbReference>
<evidence type="ECO:0000256" key="7">
    <source>
        <dbReference type="ARBA" id="ARBA00023033"/>
    </source>
</evidence>
<evidence type="ECO:0000256" key="5">
    <source>
        <dbReference type="ARBA" id="ARBA00023002"/>
    </source>
</evidence>
<dbReference type="PANTHER" id="PTHR24305:SF210">
    <property type="entry name" value="CYTOCHROME P450 MONOOXYGENASE ASQL-RELATED"/>
    <property type="match status" value="1"/>
</dbReference>
<keyword evidence="7" id="KW-0503">Monooxygenase</keyword>
<dbReference type="InterPro" id="IPR036396">
    <property type="entry name" value="Cyt_P450_sf"/>
</dbReference>
<dbReference type="AlphaFoldDB" id="A0A3D8R0G5"/>
<evidence type="ECO:0000256" key="1">
    <source>
        <dbReference type="ARBA" id="ARBA00001971"/>
    </source>
</evidence>
<dbReference type="GO" id="GO:0005506">
    <property type="term" value="F:iron ion binding"/>
    <property type="evidence" value="ECO:0007669"/>
    <property type="project" value="InterPro"/>
</dbReference>
<evidence type="ECO:0000256" key="9">
    <source>
        <dbReference type="SAM" id="SignalP"/>
    </source>
</evidence>
<dbReference type="GO" id="GO:0044550">
    <property type="term" value="P:secondary metabolite biosynthetic process"/>
    <property type="evidence" value="ECO:0007669"/>
    <property type="project" value="UniProtKB-ARBA"/>
</dbReference>
<dbReference type="STRING" id="1810919.A0A3D8R0G5"/>
<keyword evidence="4 8" id="KW-0479">Metal-binding</keyword>
<dbReference type="Pfam" id="PF00067">
    <property type="entry name" value="p450"/>
    <property type="match status" value="1"/>
</dbReference>
<feature type="signal peptide" evidence="9">
    <location>
        <begin position="1"/>
        <end position="18"/>
    </location>
</feature>
<organism evidence="10 11">
    <name type="scientific">Aspergillus mulundensis</name>
    <dbReference type="NCBI Taxonomy" id="1810919"/>
    <lineage>
        <taxon>Eukaryota</taxon>
        <taxon>Fungi</taxon>
        <taxon>Dikarya</taxon>
        <taxon>Ascomycota</taxon>
        <taxon>Pezizomycotina</taxon>
        <taxon>Eurotiomycetes</taxon>
        <taxon>Eurotiomycetidae</taxon>
        <taxon>Eurotiales</taxon>
        <taxon>Aspergillaceae</taxon>
        <taxon>Aspergillus</taxon>
        <taxon>Aspergillus subgen. Nidulantes</taxon>
    </lineage>
</organism>
<dbReference type="GeneID" id="38119731"/>
<gene>
    <name evidence="10" type="ORF">DSM5745_09361</name>
</gene>
<keyword evidence="9" id="KW-0732">Signal</keyword>
<feature type="binding site" description="axial binding residue" evidence="8">
    <location>
        <position position="138"/>
    </location>
    <ligand>
        <name>heme</name>
        <dbReference type="ChEBI" id="CHEBI:30413"/>
    </ligand>
    <ligandPart>
        <name>Fe</name>
        <dbReference type="ChEBI" id="CHEBI:18248"/>
    </ligandPart>
</feature>
<reference evidence="10 11" key="1">
    <citation type="journal article" date="2018" name="IMA Fungus">
        <title>IMA Genome-F 9: Draft genome sequence of Annulohypoxylon stygium, Aspergillus mulundensis, Berkeleyomyces basicola (syn. Thielaviopsis basicola), Ceratocystis smalleyi, two Cercospora beticola strains, Coleophoma cylindrospora, Fusarium fracticaudum, Phialophora cf. hyalina, and Morchella septimelata.</title>
        <authorList>
            <person name="Wingfield B.D."/>
            <person name="Bills G.F."/>
            <person name="Dong Y."/>
            <person name="Huang W."/>
            <person name="Nel W.J."/>
            <person name="Swalarsk-Parry B.S."/>
            <person name="Vaghefi N."/>
            <person name="Wilken P.M."/>
            <person name="An Z."/>
            <person name="de Beer Z.W."/>
            <person name="De Vos L."/>
            <person name="Chen L."/>
            <person name="Duong T.A."/>
            <person name="Gao Y."/>
            <person name="Hammerbacher A."/>
            <person name="Kikkert J.R."/>
            <person name="Li Y."/>
            <person name="Li H."/>
            <person name="Li K."/>
            <person name="Li Q."/>
            <person name="Liu X."/>
            <person name="Ma X."/>
            <person name="Naidoo K."/>
            <person name="Pethybridge S.J."/>
            <person name="Sun J."/>
            <person name="Steenkamp E.T."/>
            <person name="van der Nest M.A."/>
            <person name="van Wyk S."/>
            <person name="Wingfield M.J."/>
            <person name="Xiong C."/>
            <person name="Yue Q."/>
            <person name="Zhang X."/>
        </authorList>
    </citation>
    <scope>NUCLEOTIDE SEQUENCE [LARGE SCALE GENOMIC DNA]</scope>
    <source>
        <strain evidence="10 11">DSM 5745</strain>
    </source>
</reference>
<evidence type="ECO:0008006" key="12">
    <source>
        <dbReference type="Google" id="ProtNLM"/>
    </source>
</evidence>
<dbReference type="InterPro" id="IPR002401">
    <property type="entry name" value="Cyt_P450_E_grp-I"/>
</dbReference>
<proteinExistence type="inferred from homology"/>
<comment type="caution">
    <text evidence="10">The sequence shown here is derived from an EMBL/GenBank/DDBJ whole genome shotgun (WGS) entry which is preliminary data.</text>
</comment>
<evidence type="ECO:0000313" key="10">
    <source>
        <dbReference type="EMBL" id="RDW67495.1"/>
    </source>
</evidence>
<dbReference type="InterPro" id="IPR050121">
    <property type="entry name" value="Cytochrome_P450_monoxygenase"/>
</dbReference>
<dbReference type="PRINTS" id="PR00463">
    <property type="entry name" value="EP450I"/>
</dbReference>
<dbReference type="Proteomes" id="UP000256690">
    <property type="component" value="Unassembled WGS sequence"/>
</dbReference>
<dbReference type="GO" id="GO:0016705">
    <property type="term" value="F:oxidoreductase activity, acting on paired donors, with incorporation or reduction of molecular oxygen"/>
    <property type="evidence" value="ECO:0007669"/>
    <property type="project" value="InterPro"/>
</dbReference>
<sequence>MSSLLAALTASLLTDGAALRRLTGEVRSAFDKPSDITFTSVSKLPYLDACVKESLRLHPPTPGALPRAVPESGAVIAGRWVPGGTRVYVTILASTQFSANFHQPDLFCPERWLEGSGAEFSKDNRAAYQPFWFGQRNCIGLEMAQLVSRLIICKLLYNFDVEAVSDLEQWRANARVYTVRDYAPMLVRLIPVNSMVVK</sequence>
<evidence type="ECO:0000256" key="8">
    <source>
        <dbReference type="PIRSR" id="PIRSR602401-1"/>
    </source>
</evidence>
<dbReference type="GO" id="GO:0020037">
    <property type="term" value="F:heme binding"/>
    <property type="evidence" value="ECO:0007669"/>
    <property type="project" value="InterPro"/>
</dbReference>
<dbReference type="EMBL" id="PVWQ01000012">
    <property type="protein sequence ID" value="RDW67495.1"/>
    <property type="molecule type" value="Genomic_DNA"/>
</dbReference>